<dbReference type="PANTHER" id="PTHR43788:SF6">
    <property type="entry name" value="DNA HELICASE B"/>
    <property type="match status" value="1"/>
</dbReference>
<evidence type="ECO:0000259" key="12">
    <source>
        <dbReference type="SMART" id="SM00382"/>
    </source>
</evidence>
<dbReference type="PATRIC" id="fig|1129374.4.peg.267"/>
<keyword evidence="4 11" id="KW-0378">Hydrolase</keyword>
<dbReference type="GO" id="GO:0005524">
    <property type="term" value="F:ATP binding"/>
    <property type="evidence" value="ECO:0007669"/>
    <property type="project" value="UniProtKB-UniRule"/>
</dbReference>
<dbReference type="InterPro" id="IPR050534">
    <property type="entry name" value="Coronavir_polyprotein_1ab"/>
</dbReference>
<dbReference type="GO" id="GO:0003677">
    <property type="term" value="F:DNA binding"/>
    <property type="evidence" value="ECO:0007669"/>
    <property type="project" value="UniProtKB-UniRule"/>
</dbReference>
<dbReference type="GO" id="GO:0017116">
    <property type="term" value="F:single-stranded DNA helicase activity"/>
    <property type="evidence" value="ECO:0007669"/>
    <property type="project" value="TreeGrafter"/>
</dbReference>
<dbReference type="GO" id="GO:0043139">
    <property type="term" value="F:5'-3' DNA helicase activity"/>
    <property type="evidence" value="ECO:0007669"/>
    <property type="project" value="UniProtKB-UniRule"/>
</dbReference>
<evidence type="ECO:0000256" key="1">
    <source>
        <dbReference type="ARBA" id="ARBA00022722"/>
    </source>
</evidence>
<dbReference type="Gene3D" id="1.10.10.1020">
    <property type="entry name" value="RecBCD complex, subunit RecD, N-terminal domain"/>
    <property type="match status" value="1"/>
</dbReference>
<reference evidence="13 14" key="1">
    <citation type="journal article" date="2012" name="J. Bacteriol.">
        <title>Genome Sequence of Extracellular-Protease-Producing Alishewanella jeotgali Isolated from Traditional Korean Fermented Seafood.</title>
        <authorList>
            <person name="Jung J."/>
            <person name="Chun J."/>
            <person name="Park W."/>
        </authorList>
    </citation>
    <scope>NUCLEOTIDE SEQUENCE [LARGE SCALE GENOMIC DNA]</scope>
    <source>
        <strain evidence="13 14">KCTC 22429</strain>
    </source>
</reference>
<keyword evidence="6 11" id="KW-0269">Exonuclease</keyword>
<gene>
    <name evidence="11" type="primary">recD</name>
    <name evidence="13" type="ORF">AJE_01324</name>
</gene>
<dbReference type="NCBIfam" id="TIGR01447">
    <property type="entry name" value="recD"/>
    <property type="match status" value="1"/>
</dbReference>
<dbReference type="CDD" id="cd17933">
    <property type="entry name" value="DEXSc_RecD-like"/>
    <property type="match status" value="1"/>
</dbReference>
<keyword evidence="3 11" id="KW-0227">DNA damage</keyword>
<evidence type="ECO:0000256" key="6">
    <source>
        <dbReference type="ARBA" id="ARBA00022839"/>
    </source>
</evidence>
<evidence type="ECO:0000256" key="2">
    <source>
        <dbReference type="ARBA" id="ARBA00022741"/>
    </source>
</evidence>
<dbReference type="GO" id="GO:0000724">
    <property type="term" value="P:double-strand break repair via homologous recombination"/>
    <property type="evidence" value="ECO:0007669"/>
    <property type="project" value="UniProtKB-UniRule"/>
</dbReference>
<evidence type="ECO:0000256" key="7">
    <source>
        <dbReference type="ARBA" id="ARBA00022840"/>
    </source>
</evidence>
<comment type="subunit">
    <text evidence="11">Heterotrimer of RecB, RecC and RecD. All subunits contribute to DNA-binding.</text>
</comment>
<name>H3ZAC6_9ALTE</name>
<dbReference type="Proteomes" id="UP000012046">
    <property type="component" value="Unassembled WGS sequence"/>
</dbReference>
<dbReference type="GO" id="GO:0016887">
    <property type="term" value="F:ATP hydrolysis activity"/>
    <property type="evidence" value="ECO:0007669"/>
    <property type="project" value="RHEA"/>
</dbReference>
<sequence length="689" mass="74904">MLISTMLPEVLQRLQDRQAMLALLAAYQRQQLLSQLDLAFARFLAQNAPTVQPLSLLLAALLSRQVGRGHVCLPLADLLADAPQLLNYQSAQLTPEALSQQDGSLLPDPALLLASYSLEELEASLAQCDTVLTVTPANAESIASAAPGRPLVLDQQILYFARYWSAEQQIAADLRALMQAVTLLAEPAQLKRYLDQLFGAESLAASAGDAFAQINWQKLACANSLRSRFSVITGGPGTGKTYTLVRLLALLQRLSATPLTIKLAAPTGKAAARMKEAITQAMQSLQALAEDWQSAVAAIRADSATLHKLLGVQAGSRQFKHQRSKPLALDVLIVDEASMIDIELMQALLAALPADGRLILLGDKDQLASVEAGAILGQLCQDAEQGGYSAETMAYLQQFSAAPIPAQLATSTPRQRLQQVVMLRVSRRFDQHSGIGALARAVNQGEQAQVDYLLSGQAGYQDLQLLAGEPEQDPLQQLAALCRRGFAAYWQQLAAKPDAGAEAGAIEQWARAVLNSYQQFQLLTAVREGPFGVVGLNQLVQQALPQLPASRSLQQDSWYEGRPVMVSSNDYNLNLRNGDIGIVLISPQDQQKRVVFIDADNQLRWILPSRLGAVETVFAMTVHKSQGSEFSHTVLVLPERDNPVLCRELLYTGITRAAKQLTLVVPDYQVLKQAVQRRTVRAGRLPLDE</sequence>
<evidence type="ECO:0000313" key="13">
    <source>
        <dbReference type="EMBL" id="EHR42480.1"/>
    </source>
</evidence>
<keyword evidence="10 11" id="KW-0413">Isomerase</keyword>
<dbReference type="HAMAP" id="MF_01487">
    <property type="entry name" value="RecD"/>
    <property type="match status" value="1"/>
</dbReference>
<dbReference type="CDD" id="cd18809">
    <property type="entry name" value="SF1_C_RecD"/>
    <property type="match status" value="1"/>
</dbReference>
<dbReference type="EMBL" id="AHTH01000004">
    <property type="protein sequence ID" value="EHR42480.1"/>
    <property type="molecule type" value="Genomic_DNA"/>
</dbReference>
<organism evidence="13 14">
    <name type="scientific">Alishewanella jeotgali KCTC 22429</name>
    <dbReference type="NCBI Taxonomy" id="1129374"/>
    <lineage>
        <taxon>Bacteria</taxon>
        <taxon>Pseudomonadati</taxon>
        <taxon>Pseudomonadota</taxon>
        <taxon>Gammaproteobacteria</taxon>
        <taxon>Alteromonadales</taxon>
        <taxon>Alteromonadaceae</taxon>
        <taxon>Alishewanella</taxon>
    </lineage>
</organism>
<dbReference type="InterPro" id="IPR049550">
    <property type="entry name" value="RecD_N"/>
</dbReference>
<dbReference type="SMART" id="SM00382">
    <property type="entry name" value="AAA"/>
    <property type="match status" value="1"/>
</dbReference>
<dbReference type="STRING" id="1129374.AJE_01324"/>
<evidence type="ECO:0000256" key="9">
    <source>
        <dbReference type="ARBA" id="ARBA00023204"/>
    </source>
</evidence>
<keyword evidence="1 11" id="KW-0540">Nuclease</keyword>
<comment type="function">
    <text evidence="11">A helicase/nuclease that prepares dsDNA breaks (DSB) for recombinational DNA repair. Binds to DSBs and unwinds DNA via a highly rapid and processive ATP-dependent bidirectional helicase activity. Unwinds dsDNA until it encounters a Chi (crossover hotspot instigator) sequence from the 3' direction. Cuts ssDNA a few nucleotides 3' to the Chi site. The properties and activities of the enzyme are changed at Chi. The Chi-altered holoenzyme produces a long 3'-ssDNA overhang and facilitates RecA-binding to the ssDNA for homologous DNA recombination and repair. Holoenzyme degrades any linearized DNA that is unable to undergo homologous recombination. In the holoenzyme this subunit has ssDNA-dependent ATPase and 5'-3' helicase activity. When added to pre-assembled RecBC greatly stimulates nuclease activity and augments holoenzyme processivity. Negatively regulates the RecA-loading ability of RecBCD.</text>
</comment>
<comment type="miscellaneous">
    <text evidence="11">In the RecBCD complex, RecB has a slow 3'-5' helicase, an exonuclease activity and loads RecA onto ssDNA, RecD has a fast 5'-3' helicase activity, while RecC stimulates the ATPase and processivity of the RecB helicase and contributes to recognition of the Chi site.</text>
</comment>
<comment type="catalytic activity">
    <reaction evidence="11">
        <text>ATP + H2O = ADP + phosphate + H(+)</text>
        <dbReference type="Rhea" id="RHEA:13065"/>
        <dbReference type="ChEBI" id="CHEBI:15377"/>
        <dbReference type="ChEBI" id="CHEBI:15378"/>
        <dbReference type="ChEBI" id="CHEBI:30616"/>
        <dbReference type="ChEBI" id="CHEBI:43474"/>
        <dbReference type="ChEBI" id="CHEBI:456216"/>
        <dbReference type="EC" id="5.6.2.3"/>
    </reaction>
</comment>
<dbReference type="InterPro" id="IPR027417">
    <property type="entry name" value="P-loop_NTPase"/>
</dbReference>
<dbReference type="Gene3D" id="3.40.50.300">
    <property type="entry name" value="P-loop containing nucleotide triphosphate hydrolases"/>
    <property type="match status" value="3"/>
</dbReference>
<comment type="caution">
    <text evidence="13">The sequence shown here is derived from an EMBL/GenBank/DDBJ whole genome shotgun (WGS) entry which is preliminary data.</text>
</comment>
<dbReference type="Pfam" id="PF21185">
    <property type="entry name" value="RecD_N"/>
    <property type="match status" value="1"/>
</dbReference>
<dbReference type="RefSeq" id="WP_008949316.1">
    <property type="nucleotide sequence ID" value="NZ_AHTH01000004.1"/>
</dbReference>
<evidence type="ECO:0000256" key="3">
    <source>
        <dbReference type="ARBA" id="ARBA00022763"/>
    </source>
</evidence>
<dbReference type="AlphaFoldDB" id="H3ZAC6"/>
<dbReference type="InterPro" id="IPR003593">
    <property type="entry name" value="AAA+_ATPase"/>
</dbReference>
<dbReference type="GO" id="GO:0008854">
    <property type="term" value="F:exodeoxyribonuclease V activity"/>
    <property type="evidence" value="ECO:0007669"/>
    <property type="project" value="InterPro"/>
</dbReference>
<proteinExistence type="inferred from homology"/>
<dbReference type="PANTHER" id="PTHR43788">
    <property type="entry name" value="DNA2/NAM7 HELICASE FAMILY MEMBER"/>
    <property type="match status" value="1"/>
</dbReference>
<dbReference type="Pfam" id="PF13538">
    <property type="entry name" value="UvrD_C_2"/>
    <property type="match status" value="1"/>
</dbReference>
<feature type="binding site" evidence="11">
    <location>
        <begin position="234"/>
        <end position="241"/>
    </location>
    <ligand>
        <name>ATP</name>
        <dbReference type="ChEBI" id="CHEBI:30616"/>
    </ligand>
</feature>
<evidence type="ECO:0000256" key="11">
    <source>
        <dbReference type="HAMAP-Rule" id="MF_01487"/>
    </source>
</evidence>
<evidence type="ECO:0000256" key="5">
    <source>
        <dbReference type="ARBA" id="ARBA00022806"/>
    </source>
</evidence>
<dbReference type="InterPro" id="IPR041851">
    <property type="entry name" value="RecD_N_sf"/>
</dbReference>
<keyword evidence="14" id="KW-1185">Reference proteome</keyword>
<dbReference type="SUPFAM" id="SSF52540">
    <property type="entry name" value="P-loop containing nucleoside triphosphate hydrolases"/>
    <property type="match status" value="1"/>
</dbReference>
<dbReference type="eggNOG" id="COG0507">
    <property type="taxonomic scope" value="Bacteria"/>
</dbReference>
<dbReference type="InterPro" id="IPR006344">
    <property type="entry name" value="RecD"/>
</dbReference>
<evidence type="ECO:0000313" key="14">
    <source>
        <dbReference type="Proteomes" id="UP000012046"/>
    </source>
</evidence>
<evidence type="ECO:0000256" key="4">
    <source>
        <dbReference type="ARBA" id="ARBA00022801"/>
    </source>
</evidence>
<keyword evidence="7 11" id="KW-0067">ATP-binding</keyword>
<dbReference type="EC" id="5.6.2.3" evidence="11"/>
<dbReference type="GO" id="GO:0009338">
    <property type="term" value="C:exodeoxyribonuclease V complex"/>
    <property type="evidence" value="ECO:0007669"/>
    <property type="project" value="InterPro"/>
</dbReference>
<keyword evidence="5 11" id="KW-0347">Helicase</keyword>
<accession>H3ZAC6</accession>
<keyword evidence="8 11" id="KW-0238">DNA-binding</keyword>
<dbReference type="InterPro" id="IPR027785">
    <property type="entry name" value="UvrD-like_helicase_C"/>
</dbReference>
<dbReference type="Pfam" id="PF13245">
    <property type="entry name" value="AAA_19"/>
    <property type="match status" value="1"/>
</dbReference>
<keyword evidence="9 11" id="KW-0234">DNA repair</keyword>
<keyword evidence="2 11" id="KW-0547">Nucleotide-binding</keyword>
<protein>
    <recommendedName>
        <fullName evidence="11">RecBCD enzyme subunit RecD</fullName>
        <ecNumber evidence="11">5.6.2.3</ecNumber>
    </recommendedName>
    <alternativeName>
        <fullName evidence="11">DNA 5'-3' helicase subunit RecD</fullName>
    </alternativeName>
    <alternativeName>
        <fullName evidence="11">Exonuclease V subunit RecD</fullName>
        <shortName evidence="11">ExoV subunit RecD</shortName>
    </alternativeName>
    <alternativeName>
        <fullName evidence="11">Helicase/nuclease RecBCD subunit RecD</fullName>
    </alternativeName>
</protein>
<comment type="similarity">
    <text evidence="11">Belongs to the RecD family.</text>
</comment>
<evidence type="ECO:0000256" key="10">
    <source>
        <dbReference type="ARBA" id="ARBA00023235"/>
    </source>
</evidence>
<evidence type="ECO:0000256" key="8">
    <source>
        <dbReference type="ARBA" id="ARBA00023125"/>
    </source>
</evidence>
<feature type="domain" description="AAA+ ATPase" evidence="12">
    <location>
        <begin position="226"/>
        <end position="439"/>
    </location>
</feature>